<comment type="caution">
    <text evidence="1">The sequence shown here is derived from an EMBL/GenBank/DDBJ whole genome shotgun (WGS) entry which is preliminary data.</text>
</comment>
<evidence type="ECO:0008006" key="3">
    <source>
        <dbReference type="Google" id="ProtNLM"/>
    </source>
</evidence>
<proteinExistence type="predicted"/>
<dbReference type="Proteomes" id="UP000682951">
    <property type="component" value="Unassembled WGS sequence"/>
</dbReference>
<reference evidence="1 2" key="1">
    <citation type="submission" date="2021-04" db="EMBL/GenBank/DDBJ databases">
        <title>Molecular and phenotypic characterization and identification of bacterial isolates recovered from the Anatolian ground squirrels (Spermophilus xanthoprymnus) and which have the potential to form a new species in the Campylobacter genus.</title>
        <authorList>
            <person name="Aydin F."/>
            <person name="Abay S."/>
            <person name="Kayman T."/>
            <person name="Karakaya E."/>
            <person name="Mustak H.K."/>
            <person name="Mustak I.B."/>
            <person name="Bilgin N."/>
            <person name="Duzler A."/>
            <person name="Sahin O."/>
            <person name="Guran O."/>
            <person name="Saticioglu I.B."/>
        </authorList>
    </citation>
    <scope>NUCLEOTIDE SEQUENCE [LARGE SCALE GENOMIC DNA]</scope>
    <source>
        <strain evidence="2">faydin-G24</strain>
    </source>
</reference>
<evidence type="ECO:0000313" key="1">
    <source>
        <dbReference type="EMBL" id="MBR8464554.1"/>
    </source>
</evidence>
<dbReference type="PROSITE" id="PS51257">
    <property type="entry name" value="PROKAR_LIPOPROTEIN"/>
    <property type="match status" value="1"/>
</dbReference>
<evidence type="ECO:0000313" key="2">
    <source>
        <dbReference type="Proteomes" id="UP000682951"/>
    </source>
</evidence>
<keyword evidence="2" id="KW-1185">Reference proteome</keyword>
<accession>A0ABS5HJV5</accession>
<protein>
    <recommendedName>
        <fullName evidence="3">Lipoprotein</fullName>
    </recommendedName>
</protein>
<sequence length="134" mass="15248">MRNFILFTLAIFVFIGCSHNTPAPKSQSKPVVQKLIKSHIKGVITQLTYQDARYCYTIVSNDTSNAKLSSAKFCSDRYYHDKGDLVYATFIGDRLESMLLIRDGGLRSNVVKPTLKKKNIKTKIKVPKEEKINF</sequence>
<name>A0ABS5HJV5_9BACT</name>
<dbReference type="EMBL" id="JAGSSW010000009">
    <property type="protein sequence ID" value="MBR8464554.1"/>
    <property type="molecule type" value="Genomic_DNA"/>
</dbReference>
<dbReference type="RefSeq" id="WP_212142409.1">
    <property type="nucleotide sequence ID" value="NZ_JAGSSW010000009.1"/>
</dbReference>
<organism evidence="1 2">
    <name type="scientific">Campylobacter anatolicus</name>
    <dbReference type="NCBI Taxonomy" id="2829105"/>
    <lineage>
        <taxon>Bacteria</taxon>
        <taxon>Pseudomonadati</taxon>
        <taxon>Campylobacterota</taxon>
        <taxon>Epsilonproteobacteria</taxon>
        <taxon>Campylobacterales</taxon>
        <taxon>Campylobacteraceae</taxon>
        <taxon>Campylobacter</taxon>
    </lineage>
</organism>
<gene>
    <name evidence="1" type="ORF">KDD93_08255</name>
</gene>